<dbReference type="SUPFAM" id="SSF101386">
    <property type="entry name" value="all-alpha NTP pyrophosphatases"/>
    <property type="match status" value="1"/>
</dbReference>
<accession>A4J7R9</accession>
<name>A4J7R9_DESRM</name>
<reference evidence="2 3" key="1">
    <citation type="submission" date="2007-03" db="EMBL/GenBank/DDBJ databases">
        <title>Complete sequence of Desulfotomaculum reducens MI-1.</title>
        <authorList>
            <consortium name="US DOE Joint Genome Institute"/>
            <person name="Copeland A."/>
            <person name="Lucas S."/>
            <person name="Lapidus A."/>
            <person name="Barry K."/>
            <person name="Detter J.C."/>
            <person name="Glavina del Rio T."/>
            <person name="Hammon N."/>
            <person name="Israni S."/>
            <person name="Dalin E."/>
            <person name="Tice H."/>
            <person name="Pitluck S."/>
            <person name="Sims D."/>
            <person name="Brettin T."/>
            <person name="Bruce D."/>
            <person name="Han C."/>
            <person name="Tapia R."/>
            <person name="Schmutz J."/>
            <person name="Larimer F."/>
            <person name="Land M."/>
            <person name="Hauser L."/>
            <person name="Kyrpides N."/>
            <person name="Kim E."/>
            <person name="Tebo B.M."/>
            <person name="Richardson P."/>
        </authorList>
    </citation>
    <scope>NUCLEOTIDE SEQUENCE [LARGE SCALE GENOMIC DNA]</scope>
    <source>
        <strain evidence="2 3">MI-1</strain>
    </source>
</reference>
<dbReference type="AlphaFoldDB" id="A4J7R9"/>
<dbReference type="InterPro" id="IPR004518">
    <property type="entry name" value="MazG-like_dom"/>
</dbReference>
<evidence type="ECO:0000313" key="2">
    <source>
        <dbReference type="EMBL" id="ABO51122.1"/>
    </source>
</evidence>
<dbReference type="Proteomes" id="UP000001556">
    <property type="component" value="Chromosome"/>
</dbReference>
<keyword evidence="3" id="KW-1185">Reference proteome</keyword>
<dbReference type="RefSeq" id="WP_011878920.1">
    <property type="nucleotide sequence ID" value="NC_009253.1"/>
</dbReference>
<gene>
    <name evidence="2" type="ordered locus">Dred_2612</name>
</gene>
<organism evidence="2 3">
    <name type="scientific">Desulforamulus reducens (strain ATCC BAA-1160 / DSM 100696 / MI-1)</name>
    <name type="common">Desulfotomaculum reducens</name>
    <dbReference type="NCBI Taxonomy" id="349161"/>
    <lineage>
        <taxon>Bacteria</taxon>
        <taxon>Bacillati</taxon>
        <taxon>Bacillota</taxon>
        <taxon>Clostridia</taxon>
        <taxon>Eubacteriales</taxon>
        <taxon>Peptococcaceae</taxon>
        <taxon>Desulforamulus</taxon>
    </lineage>
</organism>
<sequence length="132" mass="15521">MDINIAGMTKTEKQLLNNLLQKYGANEVLECSKKVLEIERMERDYQFSYAFPAVKFVASNSVPKQLFHIVSELIEVANATQENQNRTDEEMADLLHSCETYFRIREREGVDVRHIFLKVIKKNIVRDYYLED</sequence>
<dbReference type="EMBL" id="CP000612">
    <property type="protein sequence ID" value="ABO51122.1"/>
    <property type="molecule type" value="Genomic_DNA"/>
</dbReference>
<proteinExistence type="predicted"/>
<evidence type="ECO:0000313" key="3">
    <source>
        <dbReference type="Proteomes" id="UP000001556"/>
    </source>
</evidence>
<protein>
    <recommendedName>
        <fullName evidence="1">NTP pyrophosphohydrolase MazG-like domain-containing protein</fullName>
    </recommendedName>
</protein>
<evidence type="ECO:0000259" key="1">
    <source>
        <dbReference type="Pfam" id="PF03819"/>
    </source>
</evidence>
<dbReference type="HOGENOM" id="CLU_1913707_0_0_9"/>
<dbReference type="STRING" id="349161.Dred_2612"/>
<dbReference type="OrthoDB" id="2112118at2"/>
<dbReference type="Pfam" id="PF03819">
    <property type="entry name" value="MazG"/>
    <property type="match status" value="1"/>
</dbReference>
<feature type="domain" description="NTP pyrophosphohydrolase MazG-like" evidence="1">
    <location>
        <begin position="68"/>
        <end position="127"/>
    </location>
</feature>
<dbReference type="KEGG" id="drm:Dred_2612"/>